<gene>
    <name evidence="1" type="ORF">ALQ11_01648</name>
</gene>
<evidence type="ECO:0000313" key="2">
    <source>
        <dbReference type="Proteomes" id="UP000272471"/>
    </source>
</evidence>
<sequence>MNMTQVTGNTETTPLPSWIVLTDSGAIITLKYPVEINTVKVDKVTMRAPCVRDTRAAAAAANGSPEAHELHLFCSLIEAGRDDLDRMKQRDYRRLQEGYFRLVEEDEL</sequence>
<proteinExistence type="predicted"/>
<reference evidence="1 2" key="1">
    <citation type="submission" date="2018-08" db="EMBL/GenBank/DDBJ databases">
        <title>Recombination of ecologically and evolutionarily significant loci maintains genetic cohesion in the Pseudomonas syringae species complex.</title>
        <authorList>
            <person name="Dillon M."/>
            <person name="Thakur S."/>
            <person name="Almeida R.N.D."/>
            <person name="Weir B.S."/>
            <person name="Guttman D.S."/>
        </authorList>
    </citation>
    <scope>NUCLEOTIDE SEQUENCE [LARGE SCALE GENOMIC DNA]</scope>
    <source>
        <strain evidence="1 2">ICMP 4182</strain>
    </source>
</reference>
<accession>A0A0P9RA53</accession>
<dbReference type="EMBL" id="RBQX01000154">
    <property type="protein sequence ID" value="RMQ16683.1"/>
    <property type="molecule type" value="Genomic_DNA"/>
</dbReference>
<comment type="caution">
    <text evidence="1">The sequence shown here is derived from an EMBL/GenBank/DDBJ whole genome shotgun (WGS) entry which is preliminary data.</text>
</comment>
<evidence type="ECO:0008006" key="3">
    <source>
        <dbReference type="Google" id="ProtNLM"/>
    </source>
</evidence>
<dbReference type="Pfam" id="PF10109">
    <property type="entry name" value="Phage_TAC_7"/>
    <property type="match status" value="1"/>
</dbReference>
<dbReference type="AlphaFoldDB" id="A0A0P9RA53"/>
<name>A0A0P9RA53_PSESG</name>
<dbReference type="Proteomes" id="UP000272471">
    <property type="component" value="Unassembled WGS sequence"/>
</dbReference>
<evidence type="ECO:0000313" key="1">
    <source>
        <dbReference type="EMBL" id="RMQ16683.1"/>
    </source>
</evidence>
<protein>
    <recommendedName>
        <fullName evidence="3">Phage tail assembly protein</fullName>
    </recommendedName>
</protein>
<organism evidence="1 2">
    <name type="scientific">Pseudomonas savastanoi pv. glycinea</name>
    <name type="common">Pseudomonas syringae pv. glycinea</name>
    <dbReference type="NCBI Taxonomy" id="318"/>
    <lineage>
        <taxon>Bacteria</taxon>
        <taxon>Pseudomonadati</taxon>
        <taxon>Pseudomonadota</taxon>
        <taxon>Gammaproteobacteria</taxon>
        <taxon>Pseudomonadales</taxon>
        <taxon>Pseudomonadaceae</taxon>
        <taxon>Pseudomonas</taxon>
    </lineage>
</organism>
<dbReference type="InterPro" id="IPR019289">
    <property type="entry name" value="Phage_tail_E/E"/>
</dbReference>